<comment type="subcellular location">
    <subcellularLocation>
        <location evidence="1">Cell membrane</location>
        <topology evidence="1">Single-pass membrane protein</topology>
    </subcellularLocation>
    <subcellularLocation>
        <location evidence="7">Cell membrane</location>
        <topology evidence="7">Single-pass type II membrane protein</topology>
    </subcellularLocation>
</comment>
<evidence type="ECO:0000256" key="4">
    <source>
        <dbReference type="ARBA" id="ARBA00022692"/>
    </source>
</evidence>
<evidence type="ECO:0000256" key="7">
    <source>
        <dbReference type="RuleBase" id="RU003879"/>
    </source>
</evidence>
<dbReference type="GO" id="GO:0005886">
    <property type="term" value="C:plasma membrane"/>
    <property type="evidence" value="ECO:0007669"/>
    <property type="project" value="UniProtKB-SubCell"/>
</dbReference>
<dbReference type="Pfam" id="PF02472">
    <property type="entry name" value="ExbD"/>
    <property type="match status" value="1"/>
</dbReference>
<reference evidence="9" key="1">
    <citation type="submission" date="2024-05" db="EMBL/GenBank/DDBJ databases">
        <title>Campylobacter coli isolated from environmental waters in Slovenia.</title>
        <authorList>
            <person name="Zautner A.E."/>
            <person name="Bunk B."/>
            <person name="Riedel T."/>
            <person name="Sproeer C."/>
        </authorList>
    </citation>
    <scope>NUCLEOTIDE SEQUENCE</scope>
    <source>
        <strain evidence="9">CCS1377</strain>
    </source>
</reference>
<keyword evidence="6 8" id="KW-0472">Membrane</keyword>
<organism evidence="9">
    <name type="scientific">Campylobacter sp. CCS1377</name>
    <dbReference type="NCBI Taxonomy" id="3158229"/>
    <lineage>
        <taxon>Bacteria</taxon>
        <taxon>Pseudomonadati</taxon>
        <taxon>Campylobacterota</taxon>
        <taxon>Epsilonproteobacteria</taxon>
        <taxon>Campylobacterales</taxon>
        <taxon>Campylobacteraceae</taxon>
        <taxon>Campylobacter</taxon>
    </lineage>
</organism>
<proteinExistence type="inferred from homology"/>
<evidence type="ECO:0000256" key="5">
    <source>
        <dbReference type="ARBA" id="ARBA00022989"/>
    </source>
</evidence>
<sequence>MIYIQEEEELSEINVTPFIDIMLVLLIIFMAVTPIITNSIKVELPKSSKQNEEKPKNPIVVYLNEKDEIAINETIINADNLALIINEKSKNNKEQIIYFHIDKSVQYDKIIRLMDKIKEQGYTKIALVSQKENAK</sequence>
<accession>A0AAU7EA74</accession>
<dbReference type="GO" id="GO:0022857">
    <property type="term" value="F:transmembrane transporter activity"/>
    <property type="evidence" value="ECO:0007669"/>
    <property type="project" value="InterPro"/>
</dbReference>
<keyword evidence="5 8" id="KW-1133">Transmembrane helix</keyword>
<dbReference type="InterPro" id="IPR003400">
    <property type="entry name" value="ExbD"/>
</dbReference>
<gene>
    <name evidence="9" type="ORF">AAH949_01920</name>
</gene>
<dbReference type="Gene3D" id="3.30.420.270">
    <property type="match status" value="1"/>
</dbReference>
<evidence type="ECO:0000256" key="3">
    <source>
        <dbReference type="ARBA" id="ARBA00022475"/>
    </source>
</evidence>
<evidence type="ECO:0000256" key="6">
    <source>
        <dbReference type="ARBA" id="ARBA00023136"/>
    </source>
</evidence>
<dbReference type="GO" id="GO:0015031">
    <property type="term" value="P:protein transport"/>
    <property type="evidence" value="ECO:0007669"/>
    <property type="project" value="UniProtKB-KW"/>
</dbReference>
<evidence type="ECO:0000256" key="2">
    <source>
        <dbReference type="ARBA" id="ARBA00005811"/>
    </source>
</evidence>
<dbReference type="PANTHER" id="PTHR30558">
    <property type="entry name" value="EXBD MEMBRANE COMPONENT OF PMF-DRIVEN MACROMOLECULE IMPORT SYSTEM"/>
    <property type="match status" value="1"/>
</dbReference>
<evidence type="ECO:0000256" key="8">
    <source>
        <dbReference type="SAM" id="Phobius"/>
    </source>
</evidence>
<keyword evidence="7" id="KW-0813">Transport</keyword>
<dbReference type="PANTHER" id="PTHR30558:SF7">
    <property type="entry name" value="TOL-PAL SYSTEM PROTEIN TOLR"/>
    <property type="match status" value="1"/>
</dbReference>
<feature type="transmembrane region" description="Helical" evidence="8">
    <location>
        <begin position="18"/>
        <end position="40"/>
    </location>
</feature>
<evidence type="ECO:0000313" key="9">
    <source>
        <dbReference type="EMBL" id="XBJ29612.1"/>
    </source>
</evidence>
<comment type="similarity">
    <text evidence="2 7">Belongs to the ExbD/TolR family.</text>
</comment>
<dbReference type="RefSeq" id="WP_348518810.1">
    <property type="nucleotide sequence ID" value="NZ_CP155620.1"/>
</dbReference>
<dbReference type="EMBL" id="CP155620">
    <property type="protein sequence ID" value="XBJ29612.1"/>
    <property type="molecule type" value="Genomic_DNA"/>
</dbReference>
<name>A0AAU7EA74_9BACT</name>
<keyword evidence="7" id="KW-0653">Protein transport</keyword>
<protein>
    <submittedName>
        <fullName evidence="9">Biopolymer transporter ExbD</fullName>
    </submittedName>
</protein>
<dbReference type="AlphaFoldDB" id="A0AAU7EA74"/>
<evidence type="ECO:0000256" key="1">
    <source>
        <dbReference type="ARBA" id="ARBA00004162"/>
    </source>
</evidence>
<keyword evidence="4 7" id="KW-0812">Transmembrane</keyword>
<keyword evidence="3" id="KW-1003">Cell membrane</keyword>